<name>A0A7J0F5F3_9ERIC</name>
<keyword evidence="3" id="KW-1185">Reference proteome</keyword>
<evidence type="ECO:0000313" key="2">
    <source>
        <dbReference type="EMBL" id="GFY93861.1"/>
    </source>
</evidence>
<feature type="region of interest" description="Disordered" evidence="1">
    <location>
        <begin position="29"/>
        <end position="57"/>
    </location>
</feature>
<dbReference type="Proteomes" id="UP000585474">
    <property type="component" value="Unassembled WGS sequence"/>
</dbReference>
<feature type="compositionally biased region" description="Polar residues" evidence="1">
    <location>
        <begin position="41"/>
        <end position="51"/>
    </location>
</feature>
<accession>A0A7J0F5F3</accession>
<protein>
    <submittedName>
        <fullName evidence="2">Uncharacterized protein</fullName>
    </submittedName>
</protein>
<dbReference type="EMBL" id="BJWL01000009">
    <property type="protein sequence ID" value="GFY93861.1"/>
    <property type="molecule type" value="Genomic_DNA"/>
</dbReference>
<evidence type="ECO:0000256" key="1">
    <source>
        <dbReference type="SAM" id="MobiDB-lite"/>
    </source>
</evidence>
<reference evidence="2 3" key="1">
    <citation type="submission" date="2019-07" db="EMBL/GenBank/DDBJ databases">
        <title>De Novo Assembly of kiwifruit Actinidia rufa.</title>
        <authorList>
            <person name="Sugita-Konishi S."/>
            <person name="Sato K."/>
            <person name="Mori E."/>
            <person name="Abe Y."/>
            <person name="Kisaki G."/>
            <person name="Hamano K."/>
            <person name="Suezawa K."/>
            <person name="Otani M."/>
            <person name="Fukuda T."/>
            <person name="Manabe T."/>
            <person name="Gomi K."/>
            <person name="Tabuchi M."/>
            <person name="Akimitsu K."/>
            <person name="Kataoka I."/>
        </authorList>
    </citation>
    <scope>NUCLEOTIDE SEQUENCE [LARGE SCALE GENOMIC DNA]</scope>
    <source>
        <strain evidence="3">cv. Fuchu</strain>
    </source>
</reference>
<gene>
    <name evidence="2" type="ORF">Acr_09g0003070</name>
</gene>
<organism evidence="2 3">
    <name type="scientific">Actinidia rufa</name>
    <dbReference type="NCBI Taxonomy" id="165716"/>
    <lineage>
        <taxon>Eukaryota</taxon>
        <taxon>Viridiplantae</taxon>
        <taxon>Streptophyta</taxon>
        <taxon>Embryophyta</taxon>
        <taxon>Tracheophyta</taxon>
        <taxon>Spermatophyta</taxon>
        <taxon>Magnoliopsida</taxon>
        <taxon>eudicotyledons</taxon>
        <taxon>Gunneridae</taxon>
        <taxon>Pentapetalae</taxon>
        <taxon>asterids</taxon>
        <taxon>Ericales</taxon>
        <taxon>Actinidiaceae</taxon>
        <taxon>Actinidia</taxon>
    </lineage>
</organism>
<proteinExistence type="predicted"/>
<dbReference type="AlphaFoldDB" id="A0A7J0F5F3"/>
<evidence type="ECO:0000313" key="3">
    <source>
        <dbReference type="Proteomes" id="UP000585474"/>
    </source>
</evidence>
<comment type="caution">
    <text evidence="2">The sequence shown here is derived from an EMBL/GenBank/DDBJ whole genome shotgun (WGS) entry which is preliminary data.</text>
</comment>
<sequence>MLLELVKADGLNYWKIPRGRSRLPLGRIQGQNRRQRRSHINLESRSNSKSVALSKRRVSPNRTPIILDLRETLNAKQNQEGDLRDKLNNRTTSTSGEVITPVGLVARANHNYTTVNDLLDIFLVNPPKPKLASF</sequence>